<dbReference type="PANTHER" id="PTHR23227">
    <property type="entry name" value="BUCENTAUR RELATED"/>
    <property type="match status" value="1"/>
</dbReference>
<sequence length="499" mass="57576">MPLLTTRATIYLEVLGISETHWTQGGQQRLTSGEFLLYSGHEEENAPHTQEVALMLSKQAQKALIGWESHGSRIIKASFKTKREGIAMNIIQCYVPTNDFNDDAKDHFYDRLQSIIAKCPTKDLTILMGDFNAKVGTDNTGYEDIMGRHGLGERNENGERTCEPSDHHLLITKMKLKLKKHWTTSQKFNTVFLHDTNKLNKFKIVLSNNFQAFHDLLNVEGTAVERNRKRIKEAITSTCHEVLGHKKHHHKEWITVDTLDKIQERRNKKAAINTSRTRAEKAKSQAEYTEVNKQVKRSIRTEKRKYVEDLAMRAEKAAREGNMRQLYDTTKRLSENRCKPERPVKNKEGEVFTNIEEQQNRWVEHFKELFNRSAPLNPSNIEAAPTDLPNNVGLPTIEEVIMAIRQIKSGKAAGSDNIPAKALKADTKSQLYGSLWYNRLDRIHHSTSTSLTTRRHLIAWIEQHYGTLRHASEDSQYHTEFLLWIKLQSHAWRAAHRFV</sequence>
<gene>
    <name evidence="1" type="ORF">SMRZ_LOCUS288</name>
</gene>
<organism evidence="1 2">
    <name type="scientific">Schistosoma margrebowiei</name>
    <dbReference type="NCBI Taxonomy" id="48269"/>
    <lineage>
        <taxon>Eukaryota</taxon>
        <taxon>Metazoa</taxon>
        <taxon>Spiralia</taxon>
        <taxon>Lophotrochozoa</taxon>
        <taxon>Platyhelminthes</taxon>
        <taxon>Trematoda</taxon>
        <taxon>Digenea</taxon>
        <taxon>Strigeidida</taxon>
        <taxon>Schistosomatoidea</taxon>
        <taxon>Schistosomatidae</taxon>
        <taxon>Schistosoma</taxon>
    </lineage>
</organism>
<dbReference type="EMBL" id="UZAI01000053">
    <property type="protein sequence ID" value="VDO47389.1"/>
    <property type="molecule type" value="Genomic_DNA"/>
</dbReference>
<reference evidence="1 2" key="1">
    <citation type="submission" date="2018-11" db="EMBL/GenBank/DDBJ databases">
        <authorList>
            <consortium name="Pathogen Informatics"/>
        </authorList>
    </citation>
    <scope>NUCLEOTIDE SEQUENCE [LARGE SCALE GENOMIC DNA]</scope>
    <source>
        <strain evidence="1 2">Zambia</strain>
    </source>
</reference>
<dbReference type="CDD" id="cd09076">
    <property type="entry name" value="L1-EN"/>
    <property type="match status" value="1"/>
</dbReference>
<dbReference type="InterPro" id="IPR036691">
    <property type="entry name" value="Endo/exonu/phosph_ase_sf"/>
</dbReference>
<dbReference type="Gene3D" id="3.60.10.10">
    <property type="entry name" value="Endonuclease/exonuclease/phosphatase"/>
    <property type="match status" value="1"/>
</dbReference>
<dbReference type="InterPro" id="IPR027124">
    <property type="entry name" value="Swc5/CFDP1/2"/>
</dbReference>
<proteinExistence type="predicted"/>
<accession>A0A183L913</accession>
<protein>
    <submittedName>
        <fullName evidence="1">Uncharacterized protein</fullName>
    </submittedName>
</protein>
<evidence type="ECO:0000313" key="2">
    <source>
        <dbReference type="Proteomes" id="UP000277204"/>
    </source>
</evidence>
<dbReference type="SUPFAM" id="SSF56219">
    <property type="entry name" value="DNase I-like"/>
    <property type="match status" value="1"/>
</dbReference>
<evidence type="ECO:0000313" key="1">
    <source>
        <dbReference type="EMBL" id="VDO47389.1"/>
    </source>
</evidence>
<dbReference type="AlphaFoldDB" id="A0A183L913"/>
<dbReference type="Proteomes" id="UP000277204">
    <property type="component" value="Unassembled WGS sequence"/>
</dbReference>
<keyword evidence="2" id="KW-1185">Reference proteome</keyword>
<dbReference type="PANTHER" id="PTHR23227:SF67">
    <property type="entry name" value="CRANIOFACIAL DEVELOPMENT PROTEIN 2-LIKE"/>
    <property type="match status" value="1"/>
</dbReference>
<name>A0A183L913_9TREM</name>